<dbReference type="InterPro" id="IPR036390">
    <property type="entry name" value="WH_DNA-bd_sf"/>
</dbReference>
<protein>
    <submittedName>
        <fullName evidence="6">Transcriptional regulator</fullName>
    </submittedName>
</protein>
<dbReference type="InterPro" id="IPR000847">
    <property type="entry name" value="LysR_HTH_N"/>
</dbReference>
<sequence length="304" mass="33387">MHDLNDLYFFAKVVEHGGFMAAARQIGVPKSRLSRRVAELEAQLGVRLLQRTTRRLALTEVGQAYFGHCQAMLAEAEAAQEAIARATDVPRGLVRVSCPDLLAQSLLAPLLPEFMALYPEVRILLEVTGRRVDLINDGIDVALRVRARLEDSASIVARPLGQSPLFLVASPALLAERGLPQHPSELASWPALVMSRPDGRGEWTMHDEVGQLYSVQLAAPRLMTDNLVVLAQAAIDGCGVAALPMLVCQQALADGRLRRLLPTFSMPGGILHLAFTGRRHLVPAVRVFVDFLVERTPQWNARFE</sequence>
<evidence type="ECO:0000259" key="5">
    <source>
        <dbReference type="PROSITE" id="PS50931"/>
    </source>
</evidence>
<dbReference type="PANTHER" id="PTHR30537">
    <property type="entry name" value="HTH-TYPE TRANSCRIPTIONAL REGULATOR"/>
    <property type="match status" value="1"/>
</dbReference>
<evidence type="ECO:0000313" key="7">
    <source>
        <dbReference type="Proteomes" id="UP000600877"/>
    </source>
</evidence>
<dbReference type="EMBL" id="BMYW01000006">
    <property type="protein sequence ID" value="GGX93481.1"/>
    <property type="molecule type" value="Genomic_DNA"/>
</dbReference>
<comment type="similarity">
    <text evidence="1">Belongs to the LysR transcriptional regulatory family.</text>
</comment>
<dbReference type="Gene3D" id="3.40.190.290">
    <property type="match status" value="1"/>
</dbReference>
<reference evidence="7" key="1">
    <citation type="journal article" date="2019" name="Int. J. Syst. Evol. Microbiol.">
        <title>The Global Catalogue of Microorganisms (GCM) 10K type strain sequencing project: providing services to taxonomists for standard genome sequencing and annotation.</title>
        <authorList>
            <consortium name="The Broad Institute Genomics Platform"/>
            <consortium name="The Broad Institute Genome Sequencing Center for Infectious Disease"/>
            <person name="Wu L."/>
            <person name="Ma J."/>
        </authorList>
    </citation>
    <scope>NUCLEOTIDE SEQUENCE [LARGE SCALE GENOMIC DNA]</scope>
    <source>
        <strain evidence="7">KCTC 32041</strain>
    </source>
</reference>
<accession>A0ABQ2YTW5</accession>
<dbReference type="Pfam" id="PF00126">
    <property type="entry name" value="HTH_1"/>
    <property type="match status" value="1"/>
</dbReference>
<dbReference type="InterPro" id="IPR005119">
    <property type="entry name" value="LysR_subst-bd"/>
</dbReference>
<dbReference type="SUPFAM" id="SSF53850">
    <property type="entry name" value="Periplasmic binding protein-like II"/>
    <property type="match status" value="1"/>
</dbReference>
<proteinExistence type="inferred from homology"/>
<organism evidence="6 7">
    <name type="scientific">Vogesella alkaliphila</name>
    <dbReference type="NCBI Taxonomy" id="1193621"/>
    <lineage>
        <taxon>Bacteria</taxon>
        <taxon>Pseudomonadati</taxon>
        <taxon>Pseudomonadota</taxon>
        <taxon>Betaproteobacteria</taxon>
        <taxon>Neisseriales</taxon>
        <taxon>Chromobacteriaceae</taxon>
        <taxon>Vogesella</taxon>
    </lineage>
</organism>
<keyword evidence="4" id="KW-0804">Transcription</keyword>
<evidence type="ECO:0000256" key="1">
    <source>
        <dbReference type="ARBA" id="ARBA00009437"/>
    </source>
</evidence>
<comment type="caution">
    <text evidence="6">The sequence shown here is derived from an EMBL/GenBank/DDBJ whole genome shotgun (WGS) entry which is preliminary data.</text>
</comment>
<dbReference type="SUPFAM" id="SSF46785">
    <property type="entry name" value="Winged helix' DNA-binding domain"/>
    <property type="match status" value="1"/>
</dbReference>
<evidence type="ECO:0000256" key="2">
    <source>
        <dbReference type="ARBA" id="ARBA00023015"/>
    </source>
</evidence>
<dbReference type="Proteomes" id="UP000600877">
    <property type="component" value="Unassembled WGS sequence"/>
</dbReference>
<keyword evidence="2" id="KW-0805">Transcription regulation</keyword>
<keyword evidence="7" id="KW-1185">Reference proteome</keyword>
<evidence type="ECO:0000256" key="4">
    <source>
        <dbReference type="ARBA" id="ARBA00023163"/>
    </source>
</evidence>
<dbReference type="Gene3D" id="1.10.10.10">
    <property type="entry name" value="Winged helix-like DNA-binding domain superfamily/Winged helix DNA-binding domain"/>
    <property type="match status" value="1"/>
</dbReference>
<dbReference type="RefSeq" id="WP_189374206.1">
    <property type="nucleotide sequence ID" value="NZ_BMYW01000006.1"/>
</dbReference>
<gene>
    <name evidence="6" type="ORF">GCM10011290_21760</name>
</gene>
<evidence type="ECO:0000256" key="3">
    <source>
        <dbReference type="ARBA" id="ARBA00023125"/>
    </source>
</evidence>
<dbReference type="Pfam" id="PF03466">
    <property type="entry name" value="LysR_substrate"/>
    <property type="match status" value="1"/>
</dbReference>
<evidence type="ECO:0000313" key="6">
    <source>
        <dbReference type="EMBL" id="GGX93481.1"/>
    </source>
</evidence>
<feature type="domain" description="HTH lysR-type" evidence="5">
    <location>
        <begin position="1"/>
        <end position="59"/>
    </location>
</feature>
<dbReference type="PROSITE" id="PS50931">
    <property type="entry name" value="HTH_LYSR"/>
    <property type="match status" value="1"/>
</dbReference>
<dbReference type="InterPro" id="IPR036388">
    <property type="entry name" value="WH-like_DNA-bd_sf"/>
</dbReference>
<dbReference type="InterPro" id="IPR058163">
    <property type="entry name" value="LysR-type_TF_proteobact-type"/>
</dbReference>
<keyword evidence="3" id="KW-0238">DNA-binding</keyword>
<name>A0ABQ2YTW5_9NEIS</name>
<dbReference type="PANTHER" id="PTHR30537:SF31">
    <property type="entry name" value="TRANSCRIPTIONAL REGULATOR, LYSR FAMILY"/>
    <property type="match status" value="1"/>
</dbReference>